<name>A0A9N8MMN9_9FLAO</name>
<comment type="caution">
    <text evidence="2">The sequence shown here is derived from an EMBL/GenBank/DDBJ whole genome shotgun (WGS) entry which is preliminary data.</text>
</comment>
<organism evidence="2 3">
    <name type="scientific">Chryseobacterium aquaeductus</name>
    <dbReference type="NCBI Taxonomy" id="2675056"/>
    <lineage>
        <taxon>Bacteria</taxon>
        <taxon>Pseudomonadati</taxon>
        <taxon>Bacteroidota</taxon>
        <taxon>Flavobacteriia</taxon>
        <taxon>Flavobacteriales</taxon>
        <taxon>Weeksellaceae</taxon>
        <taxon>Chryseobacterium group</taxon>
        <taxon>Chryseobacterium</taxon>
    </lineage>
</organism>
<dbReference type="RefSeq" id="WP_162087588.1">
    <property type="nucleotide sequence ID" value="NZ_CAJIMS010000001.1"/>
</dbReference>
<dbReference type="InterPro" id="IPR059123">
    <property type="entry name" value="StrF_dom"/>
</dbReference>
<dbReference type="EMBL" id="CAJIMS010000001">
    <property type="protein sequence ID" value="CAD7803988.1"/>
    <property type="molecule type" value="Genomic_DNA"/>
</dbReference>
<dbReference type="AlphaFoldDB" id="A0A9N8MMN9"/>
<proteinExistence type="predicted"/>
<feature type="domain" description="Streptomycin biosynthesis protein StrF" evidence="1">
    <location>
        <begin position="20"/>
        <end position="222"/>
    </location>
</feature>
<evidence type="ECO:0000313" key="2">
    <source>
        <dbReference type="EMBL" id="CAD7803988.1"/>
    </source>
</evidence>
<evidence type="ECO:0000259" key="1">
    <source>
        <dbReference type="Pfam" id="PF13712"/>
    </source>
</evidence>
<dbReference type="Pfam" id="PF13712">
    <property type="entry name" value="Glyco_tranf_2_5"/>
    <property type="match status" value="1"/>
</dbReference>
<sequence>MISIIISSYQPHLLSDLEKNITETCDVLYEIIPVQNPNLYSITEAYNIGMSKARYDIFLFIHEDILFHTKNWGSKLIGHLSDKNTGVIGIAGSSYVPKAPCGWHVSDNKYNHVNYIQNDKSRDNGIFRSTFSKDITKAEVFAIDGVFMALQSKVARSALFNENIKGFHGYDLEFSLRIAKDHQNYIINDILVEHFSRGYTDKVWFTNNIQIRNSTKKQRYQNGTNSVLETNTFSEFFTNYMKYFGISIQTICKTFKFYPLMSLKISQHILIAKLVFYHIKYKKNYQEKYKISEQSRHGNQ</sequence>
<reference evidence="2" key="1">
    <citation type="submission" date="2020-12" db="EMBL/GenBank/DDBJ databases">
        <authorList>
            <person name="Rodrigo-Torres L."/>
            <person name="Arahal R. D."/>
            <person name="Lucena T."/>
        </authorList>
    </citation>
    <scope>NUCLEOTIDE SEQUENCE</scope>
    <source>
        <strain evidence="2">CECT 9390</strain>
    </source>
</reference>
<protein>
    <recommendedName>
        <fullName evidence="1">Streptomycin biosynthesis protein StrF domain-containing protein</fullName>
    </recommendedName>
</protein>
<accession>A0A9N8MMN9</accession>
<dbReference type="Gene3D" id="3.90.550.10">
    <property type="entry name" value="Spore Coat Polysaccharide Biosynthesis Protein SpsA, Chain A"/>
    <property type="match status" value="1"/>
</dbReference>
<dbReference type="Proteomes" id="UP000662618">
    <property type="component" value="Unassembled WGS sequence"/>
</dbReference>
<dbReference type="InterPro" id="IPR029044">
    <property type="entry name" value="Nucleotide-diphossugar_trans"/>
</dbReference>
<evidence type="ECO:0000313" key="3">
    <source>
        <dbReference type="Proteomes" id="UP000662618"/>
    </source>
</evidence>
<gene>
    <name evidence="2" type="ORF">CHRY9390_01159</name>
</gene>
<dbReference type="SUPFAM" id="SSF53448">
    <property type="entry name" value="Nucleotide-diphospho-sugar transferases"/>
    <property type="match status" value="1"/>
</dbReference>
<keyword evidence="3" id="KW-1185">Reference proteome</keyword>